<evidence type="ECO:0000256" key="1">
    <source>
        <dbReference type="PROSITE-ProRule" id="PRU00339"/>
    </source>
</evidence>
<dbReference type="PROSITE" id="PS50005">
    <property type="entry name" value="TPR"/>
    <property type="match status" value="1"/>
</dbReference>
<gene>
    <name evidence="2" type="ORF">GZ085_05545</name>
</gene>
<dbReference type="Gene3D" id="1.25.40.10">
    <property type="entry name" value="Tetratricopeptide repeat domain"/>
    <property type="match status" value="1"/>
</dbReference>
<name>A0A7C9KY48_9PROT</name>
<protein>
    <submittedName>
        <fullName evidence="2">Tetratricopeptide repeat protein</fullName>
    </submittedName>
</protein>
<reference evidence="2 3" key="1">
    <citation type="submission" date="2019-09" db="EMBL/GenBank/DDBJ databases">
        <title>H2 Metabolism Revealed by Metagenomic Analysis in Subglacial Sediment of East Antarctica.</title>
        <authorList>
            <person name="Yang Z."/>
            <person name="Zhang Y."/>
            <person name="Lv Y."/>
            <person name="Yan W."/>
            <person name="Xiao X."/>
            <person name="Sun B."/>
            <person name="Ma H."/>
        </authorList>
    </citation>
    <scope>NUCLEOTIDE SEQUENCE [LARGE SCALE GENOMIC DNA]</scope>
    <source>
        <strain evidence="2">Bin2_2</strain>
    </source>
</reference>
<dbReference type="SMART" id="SM00028">
    <property type="entry name" value="TPR"/>
    <property type="match status" value="2"/>
</dbReference>
<comment type="caution">
    <text evidence="2">The sequence shown here is derived from an EMBL/GenBank/DDBJ whole genome shotgun (WGS) entry which is preliminary data.</text>
</comment>
<dbReference type="EMBL" id="JAAFGW010000061">
    <property type="protein sequence ID" value="NDP47850.1"/>
    <property type="molecule type" value="Genomic_DNA"/>
</dbReference>
<dbReference type="AlphaFoldDB" id="A0A7C9KY48"/>
<keyword evidence="1" id="KW-0802">TPR repeat</keyword>
<evidence type="ECO:0000313" key="2">
    <source>
        <dbReference type="EMBL" id="NDP47850.1"/>
    </source>
</evidence>
<proteinExistence type="predicted"/>
<evidence type="ECO:0000313" key="3">
    <source>
        <dbReference type="Proteomes" id="UP000483432"/>
    </source>
</evidence>
<dbReference type="SUPFAM" id="SSF48452">
    <property type="entry name" value="TPR-like"/>
    <property type="match status" value="1"/>
</dbReference>
<dbReference type="InterPro" id="IPR011990">
    <property type="entry name" value="TPR-like_helical_dom_sf"/>
</dbReference>
<dbReference type="Pfam" id="PF13432">
    <property type="entry name" value="TPR_16"/>
    <property type="match status" value="1"/>
</dbReference>
<accession>A0A7C9KY48</accession>
<sequence>MPSIADFESMLAQGRDNALLRFSLGNEYLKQGDAAKAAEHLNRAVEHDPKYSAAWKLLGRALTETEAWLEALVAYQQGIAVAEARGDKQAAKEMTVFARRIEAAHNNKTLGLKSGD</sequence>
<organism evidence="2 3">
    <name type="scientific">Sulfuriferula multivorans</name>
    <dbReference type="NCBI Taxonomy" id="1559896"/>
    <lineage>
        <taxon>Bacteria</taxon>
        <taxon>Pseudomonadati</taxon>
        <taxon>Pseudomonadota</taxon>
        <taxon>Betaproteobacteria</taxon>
        <taxon>Nitrosomonadales</taxon>
        <taxon>Sulfuricellaceae</taxon>
        <taxon>Sulfuriferula</taxon>
    </lineage>
</organism>
<feature type="repeat" description="TPR" evidence="1">
    <location>
        <begin position="18"/>
        <end position="51"/>
    </location>
</feature>
<dbReference type="Proteomes" id="UP000483432">
    <property type="component" value="Unassembled WGS sequence"/>
</dbReference>
<dbReference type="InterPro" id="IPR019734">
    <property type="entry name" value="TPR_rpt"/>
</dbReference>